<evidence type="ECO:0000313" key="2">
    <source>
        <dbReference type="EMBL" id="KAI6650018.1"/>
    </source>
</evidence>
<dbReference type="InterPro" id="IPR025398">
    <property type="entry name" value="DUF4371"/>
</dbReference>
<dbReference type="InterPro" id="IPR012337">
    <property type="entry name" value="RNaseH-like_sf"/>
</dbReference>
<organism evidence="2 3">
    <name type="scientific">Oopsacas minuta</name>
    <dbReference type="NCBI Taxonomy" id="111878"/>
    <lineage>
        <taxon>Eukaryota</taxon>
        <taxon>Metazoa</taxon>
        <taxon>Porifera</taxon>
        <taxon>Hexactinellida</taxon>
        <taxon>Hexasterophora</taxon>
        <taxon>Lyssacinosida</taxon>
        <taxon>Leucopsacidae</taxon>
        <taxon>Oopsacas</taxon>
    </lineage>
</organism>
<dbReference type="EMBL" id="JAKMXF010000315">
    <property type="protein sequence ID" value="KAI6650018.1"/>
    <property type="molecule type" value="Genomic_DNA"/>
</dbReference>
<dbReference type="SMART" id="SM00597">
    <property type="entry name" value="ZnF_TTF"/>
    <property type="match status" value="1"/>
</dbReference>
<evidence type="ECO:0000313" key="3">
    <source>
        <dbReference type="Proteomes" id="UP001165289"/>
    </source>
</evidence>
<dbReference type="Proteomes" id="UP001165289">
    <property type="component" value="Unassembled WGS sequence"/>
</dbReference>
<evidence type="ECO:0000259" key="1">
    <source>
        <dbReference type="SMART" id="SM00597"/>
    </source>
</evidence>
<dbReference type="InterPro" id="IPR006580">
    <property type="entry name" value="Znf_TTF"/>
</dbReference>
<dbReference type="AlphaFoldDB" id="A0AAV7JMV2"/>
<protein>
    <submittedName>
        <fullName evidence="2">Zinc finger MYM-type protein 1-like</fullName>
    </submittedName>
</protein>
<feature type="domain" description="TTF-type" evidence="1">
    <location>
        <begin position="93"/>
        <end position="173"/>
    </location>
</feature>
<dbReference type="SUPFAM" id="SSF53098">
    <property type="entry name" value="Ribonuclease H-like"/>
    <property type="match status" value="1"/>
</dbReference>
<proteinExistence type="predicted"/>
<name>A0AAV7JMV2_9METZ</name>
<dbReference type="PANTHER" id="PTHR45749:SF37">
    <property type="entry name" value="OS05G0311600 PROTEIN"/>
    <property type="match status" value="1"/>
</dbReference>
<comment type="caution">
    <text evidence="2">The sequence shown here is derived from an EMBL/GenBank/DDBJ whole genome shotgun (WGS) entry which is preliminary data.</text>
</comment>
<sequence length="664" mass="75325">MTKRLQQSKVQAYFKRNRIEIEDHVVSSNYEEVEPVVTSLQVSTPLTSDSCTTISTPSLNTTHIQSPIVTVNDLSKNGEKPRQPSIIFPKNEAGRHFSTHWYAQFSWIEYSKELDAIFCQPCRLFGGSTAEATFSTKGLCDWRKLGDKCRKHDSSVCHMAAVETQKVWAIHQIIGTVDKQLDPNFRNEKFIDDNRKHLMTVLDIITSCAKQDIPLRGDDESDQSLNKGNFLEILELLGKYDSNVTKRIESLPGNEKMLSPDIHNDLLTSLASVLLDYVKSEVEIASCYAILADEVKDASKKELLGASLRYIHKGNVRERAIGFIELKDMDAGTISEKLIELLKPFELDPLKCVGQGYDGASVMSGIHGGVQARMKGAGYRNATYVHCASHRLNLVLAATAERHPLMKSFFDILDLTYSFMNGTKRHAVFIDVQDERYPNVQALELARSCSTRWSSRSLEVEMFLRRFDCILDTLSIFGNDNDADTSLAAKSLLEVDSNCFFCLILLADLRERLVNFDFVKVVEYAKDLSGKYEIENFDVRDTIRQRRLPERFREGYLNSSVGHTNASNFEELEILLRQNVREILAELDARFGTDQSGIMKAADCCLPRSQNFLNKQELNTLSELYAIDIKDCEIEVFRSFIARKGESQLNTLIDVLDVIDRYFP</sequence>
<reference evidence="2 3" key="1">
    <citation type="journal article" date="2023" name="BMC Biol.">
        <title>The compact genome of the sponge Oopsacas minuta (Hexactinellida) is lacking key metazoan core genes.</title>
        <authorList>
            <person name="Santini S."/>
            <person name="Schenkelaars Q."/>
            <person name="Jourda C."/>
            <person name="Duchesne M."/>
            <person name="Belahbib H."/>
            <person name="Rocher C."/>
            <person name="Selva M."/>
            <person name="Riesgo A."/>
            <person name="Vervoort M."/>
            <person name="Leys S.P."/>
            <person name="Kodjabachian L."/>
            <person name="Le Bivic A."/>
            <person name="Borchiellini C."/>
            <person name="Claverie J.M."/>
            <person name="Renard E."/>
        </authorList>
    </citation>
    <scope>NUCLEOTIDE SEQUENCE [LARGE SCALE GENOMIC DNA]</scope>
    <source>
        <strain evidence="2">SPO-2</strain>
    </source>
</reference>
<keyword evidence="3" id="KW-1185">Reference proteome</keyword>
<accession>A0AAV7JMV2</accession>
<dbReference type="PANTHER" id="PTHR45749">
    <property type="match status" value="1"/>
</dbReference>
<gene>
    <name evidence="2" type="ORF">LOD99_6233</name>
</gene>
<dbReference type="Pfam" id="PF14291">
    <property type="entry name" value="DUF4371"/>
    <property type="match status" value="1"/>
</dbReference>